<evidence type="ECO:0000256" key="12">
    <source>
        <dbReference type="ARBA" id="ARBA00044818"/>
    </source>
</evidence>
<name>A0A523UNC1_UNCAE</name>
<evidence type="ECO:0000256" key="6">
    <source>
        <dbReference type="ARBA" id="ARBA00022737"/>
    </source>
</evidence>
<evidence type="ECO:0000313" key="15">
    <source>
        <dbReference type="Proteomes" id="UP000320679"/>
    </source>
</evidence>
<reference evidence="14 15" key="1">
    <citation type="submission" date="2019-03" db="EMBL/GenBank/DDBJ databases">
        <title>Metabolic potential of uncultured bacteria and archaea associated with petroleum seepage in deep-sea sediments.</title>
        <authorList>
            <person name="Dong X."/>
            <person name="Hubert C."/>
        </authorList>
    </citation>
    <scope>NUCLEOTIDE SEQUENCE [LARGE SCALE GENOMIC DNA]</scope>
    <source>
        <strain evidence="14">E29_bin78</strain>
    </source>
</reference>
<dbReference type="Pfam" id="PF14697">
    <property type="entry name" value="Fer4_21"/>
    <property type="match status" value="1"/>
</dbReference>
<evidence type="ECO:0000256" key="7">
    <source>
        <dbReference type="ARBA" id="ARBA00022982"/>
    </source>
</evidence>
<evidence type="ECO:0000256" key="11">
    <source>
        <dbReference type="ARBA" id="ARBA00044816"/>
    </source>
</evidence>
<dbReference type="GO" id="GO:0046872">
    <property type="term" value="F:metal ion binding"/>
    <property type="evidence" value="ECO:0007669"/>
    <property type="project" value="UniProtKB-KW"/>
</dbReference>
<evidence type="ECO:0000259" key="13">
    <source>
        <dbReference type="PROSITE" id="PS51379"/>
    </source>
</evidence>
<dbReference type="InterPro" id="IPR017896">
    <property type="entry name" value="4Fe4S_Fe-S-bd"/>
</dbReference>
<evidence type="ECO:0000256" key="5">
    <source>
        <dbReference type="ARBA" id="ARBA00022723"/>
    </source>
</evidence>
<evidence type="ECO:0000256" key="10">
    <source>
        <dbReference type="ARBA" id="ARBA00044788"/>
    </source>
</evidence>
<organism evidence="14 15">
    <name type="scientific">Aerophobetes bacterium</name>
    <dbReference type="NCBI Taxonomy" id="2030807"/>
    <lineage>
        <taxon>Bacteria</taxon>
        <taxon>Candidatus Aerophobota</taxon>
    </lineage>
</organism>
<keyword evidence="7" id="KW-0249">Electron transport</keyword>
<feature type="domain" description="4Fe-4S ferredoxin-type" evidence="13">
    <location>
        <begin position="62"/>
        <end position="91"/>
    </location>
</feature>
<dbReference type="Gene3D" id="3.30.70.20">
    <property type="match status" value="1"/>
</dbReference>
<evidence type="ECO:0000256" key="1">
    <source>
        <dbReference type="ARBA" id="ARBA00001966"/>
    </source>
</evidence>
<dbReference type="InterPro" id="IPR011898">
    <property type="entry name" value="PorD_KorD"/>
</dbReference>
<keyword evidence="8" id="KW-0408">Iron</keyword>
<feature type="domain" description="4Fe-4S ferredoxin-type" evidence="13">
    <location>
        <begin position="32"/>
        <end position="61"/>
    </location>
</feature>
<dbReference type="GO" id="GO:0016625">
    <property type="term" value="F:oxidoreductase activity, acting on the aldehyde or oxo group of donors, iron-sulfur protein as acceptor"/>
    <property type="evidence" value="ECO:0007669"/>
    <property type="project" value="InterPro"/>
</dbReference>
<dbReference type="Proteomes" id="UP000320679">
    <property type="component" value="Unassembled WGS sequence"/>
</dbReference>
<dbReference type="InterPro" id="IPR017900">
    <property type="entry name" value="4Fe4S_Fe_S_CS"/>
</dbReference>
<dbReference type="NCBIfam" id="TIGR02179">
    <property type="entry name" value="PorD_KorD"/>
    <property type="match status" value="1"/>
</dbReference>
<dbReference type="SUPFAM" id="SSF54862">
    <property type="entry name" value="4Fe-4S ferredoxins"/>
    <property type="match status" value="1"/>
</dbReference>
<keyword evidence="5" id="KW-0479">Metal-binding</keyword>
<protein>
    <recommendedName>
        <fullName evidence="10">Pyruvate synthase subunit PorD</fullName>
    </recommendedName>
    <alternativeName>
        <fullName evidence="12">Pyruvate oxidoreductase delta chain</fullName>
    </alternativeName>
    <alternativeName>
        <fullName evidence="11">Pyruvic-ferredoxin oxidoreductase subunit delta</fullName>
    </alternativeName>
</protein>
<comment type="caution">
    <text evidence="14">The sequence shown here is derived from an EMBL/GenBank/DDBJ whole genome shotgun (WGS) entry which is preliminary data.</text>
</comment>
<sequence>MKDKGWKDIPLGGLILEAGNAERYKTGSWRTFRPLWDEEACIQCLRCWIYCPDNSIMVREEKMVDINYDYCKGCGICSRECPSEAIKMMEEAEYLAKKKREGK</sequence>
<gene>
    <name evidence="14" type="ORF">E3J59_05625</name>
</gene>
<dbReference type="InterPro" id="IPR053389">
    <property type="entry name" value="Pyruvate_synthase_PorD"/>
</dbReference>
<comment type="cofactor">
    <cofactor evidence="1">
        <name>[4Fe-4S] cluster</name>
        <dbReference type="ChEBI" id="CHEBI:49883"/>
    </cofactor>
</comment>
<comment type="subunit">
    <text evidence="2">Heterotetramer of one alpha, one beta, one delta and one gamma chain.</text>
</comment>
<evidence type="ECO:0000256" key="2">
    <source>
        <dbReference type="ARBA" id="ARBA00011595"/>
    </source>
</evidence>
<keyword evidence="4" id="KW-0004">4Fe-4S</keyword>
<dbReference type="PANTHER" id="PTHR43724">
    <property type="entry name" value="PYRUVATE SYNTHASE SUBUNIT PORD"/>
    <property type="match status" value="1"/>
</dbReference>
<dbReference type="NCBIfam" id="NF040684">
    <property type="entry name" value="PorD_Arch"/>
    <property type="match status" value="1"/>
</dbReference>
<dbReference type="PROSITE" id="PS51379">
    <property type="entry name" value="4FE4S_FER_2"/>
    <property type="match status" value="2"/>
</dbReference>
<dbReference type="PROSITE" id="PS00198">
    <property type="entry name" value="4FE4S_FER_1"/>
    <property type="match status" value="1"/>
</dbReference>
<dbReference type="EMBL" id="SOJK01000236">
    <property type="protein sequence ID" value="TET44053.1"/>
    <property type="molecule type" value="Genomic_DNA"/>
</dbReference>
<dbReference type="AlphaFoldDB" id="A0A523UNC1"/>
<evidence type="ECO:0000256" key="4">
    <source>
        <dbReference type="ARBA" id="ARBA00022485"/>
    </source>
</evidence>
<keyword evidence="6" id="KW-0677">Repeat</keyword>
<keyword evidence="9" id="KW-0411">Iron-sulfur</keyword>
<evidence type="ECO:0000256" key="9">
    <source>
        <dbReference type="ARBA" id="ARBA00023014"/>
    </source>
</evidence>
<proteinExistence type="predicted"/>
<dbReference type="PANTHER" id="PTHR43724:SF1">
    <property type="entry name" value="PYRUVATE SYNTHASE SUBUNIT PORD"/>
    <property type="match status" value="1"/>
</dbReference>
<keyword evidence="3" id="KW-0813">Transport</keyword>
<dbReference type="GO" id="GO:0051539">
    <property type="term" value="F:4 iron, 4 sulfur cluster binding"/>
    <property type="evidence" value="ECO:0007669"/>
    <property type="project" value="UniProtKB-KW"/>
</dbReference>
<evidence type="ECO:0000256" key="8">
    <source>
        <dbReference type="ARBA" id="ARBA00023004"/>
    </source>
</evidence>
<evidence type="ECO:0000256" key="3">
    <source>
        <dbReference type="ARBA" id="ARBA00022448"/>
    </source>
</evidence>
<accession>A0A523UNC1</accession>
<evidence type="ECO:0000313" key="14">
    <source>
        <dbReference type="EMBL" id="TET44053.1"/>
    </source>
</evidence>